<dbReference type="RefSeq" id="WP_154418609.1">
    <property type="nucleotide sequence ID" value="NZ_VUNS01000011.1"/>
</dbReference>
<evidence type="ECO:0000313" key="2">
    <source>
        <dbReference type="Proteomes" id="UP000435649"/>
    </source>
</evidence>
<organism evidence="1 2">
    <name type="scientific">Victivallis lenta</name>
    <dbReference type="NCBI Taxonomy" id="2606640"/>
    <lineage>
        <taxon>Bacteria</taxon>
        <taxon>Pseudomonadati</taxon>
        <taxon>Lentisphaerota</taxon>
        <taxon>Lentisphaeria</taxon>
        <taxon>Victivallales</taxon>
        <taxon>Victivallaceae</taxon>
        <taxon>Victivallis</taxon>
    </lineage>
</organism>
<keyword evidence="2" id="KW-1185">Reference proteome</keyword>
<reference evidence="1 2" key="1">
    <citation type="submission" date="2019-08" db="EMBL/GenBank/DDBJ databases">
        <title>In-depth cultivation of the pig gut microbiome towards novel bacterial diversity and tailored functional studies.</title>
        <authorList>
            <person name="Wylensek D."/>
            <person name="Hitch T.C.A."/>
            <person name="Clavel T."/>
        </authorList>
    </citation>
    <scope>NUCLEOTIDE SEQUENCE [LARGE SCALE GENOMIC DNA]</scope>
    <source>
        <strain evidence="1 2">BBE-744-WT-12</strain>
    </source>
</reference>
<comment type="caution">
    <text evidence="1">The sequence shown here is derived from an EMBL/GenBank/DDBJ whole genome shotgun (WGS) entry which is preliminary data.</text>
</comment>
<evidence type="ECO:0000313" key="1">
    <source>
        <dbReference type="EMBL" id="MST97612.1"/>
    </source>
</evidence>
<sequence>MAVSDIMLDIDTREFEEAIDECAAETRIDDYMELTANAQRYLVAVVKHLPERTGNLRSAAIPVWRYLRIPGRPLTNLEEGQKIAEWIEKKTGRRRSAKLMSRGVFEDRRNDPNEPSFKYELFAAEWRGRNKEDRSAAAISKALQSGLLGVQDLKKVGILMAGGTTYAALWGYLVDLFSATSAGRSWLINNESGYWKPYSTFFKGNRKQINAATPEFKWSGRHAKTLAKHSGK</sequence>
<dbReference type="Proteomes" id="UP000435649">
    <property type="component" value="Unassembled WGS sequence"/>
</dbReference>
<dbReference type="EMBL" id="VUNS01000011">
    <property type="protein sequence ID" value="MST97612.1"/>
    <property type="molecule type" value="Genomic_DNA"/>
</dbReference>
<name>A0A844G3W4_9BACT</name>
<gene>
    <name evidence="1" type="ORF">FYJ85_11240</name>
</gene>
<protein>
    <submittedName>
        <fullName evidence="1">Uncharacterized protein</fullName>
    </submittedName>
</protein>
<accession>A0A844G3W4</accession>
<proteinExistence type="predicted"/>
<dbReference type="AlphaFoldDB" id="A0A844G3W4"/>